<comment type="caution">
    <text evidence="6">The sequence shown here is derived from an EMBL/GenBank/DDBJ whole genome shotgun (WGS) entry which is preliminary data.</text>
</comment>
<keyword evidence="3" id="KW-0238">DNA-binding</keyword>
<dbReference type="Pfam" id="PF06114">
    <property type="entry name" value="Peptidase_M78"/>
    <property type="match status" value="1"/>
</dbReference>
<dbReference type="EMBL" id="PGGM01000021">
    <property type="protein sequence ID" value="PSH56526.1"/>
    <property type="molecule type" value="Genomic_DNA"/>
</dbReference>
<dbReference type="InterPro" id="IPR010982">
    <property type="entry name" value="Lambda_DNA-bd_dom_sf"/>
</dbReference>
<dbReference type="InterPro" id="IPR010359">
    <property type="entry name" value="IrrE_HExxH"/>
</dbReference>
<dbReference type="GO" id="GO:0003700">
    <property type="term" value="F:DNA-binding transcription factor activity"/>
    <property type="evidence" value="ECO:0007669"/>
    <property type="project" value="TreeGrafter"/>
</dbReference>
<keyword evidence="2" id="KW-0805">Transcription regulation</keyword>
<evidence type="ECO:0000313" key="6">
    <source>
        <dbReference type="EMBL" id="PSH56526.1"/>
    </source>
</evidence>
<dbReference type="CDD" id="cd00093">
    <property type="entry name" value="HTH_XRE"/>
    <property type="match status" value="1"/>
</dbReference>
<dbReference type="PANTHER" id="PTHR46797:SF23">
    <property type="entry name" value="HTH-TYPE TRANSCRIPTIONAL REGULATOR SUTR"/>
    <property type="match status" value="1"/>
</dbReference>
<dbReference type="InterPro" id="IPR018653">
    <property type="entry name" value="ScfR_C"/>
</dbReference>
<dbReference type="AlphaFoldDB" id="A0A2P7AQM0"/>
<dbReference type="RefSeq" id="WP_106667587.1">
    <property type="nucleotide sequence ID" value="NZ_PGGM01000021.1"/>
</dbReference>
<dbReference type="PIRSF" id="PIRSF019251">
    <property type="entry name" value="Rv0465c"/>
    <property type="match status" value="1"/>
</dbReference>
<dbReference type="OrthoDB" id="1123084at2"/>
<dbReference type="PROSITE" id="PS50943">
    <property type="entry name" value="HTH_CROC1"/>
    <property type="match status" value="1"/>
</dbReference>
<gene>
    <name evidence="6" type="ORF">CU103_29455</name>
</gene>
<evidence type="ECO:0000259" key="5">
    <source>
        <dbReference type="PROSITE" id="PS50943"/>
    </source>
</evidence>
<accession>A0A2P7AQM0</accession>
<evidence type="ECO:0000256" key="2">
    <source>
        <dbReference type="ARBA" id="ARBA00023015"/>
    </source>
</evidence>
<protein>
    <submittedName>
        <fullName evidence="6">Cro/Cl family transcriptional regulator</fullName>
    </submittedName>
</protein>
<evidence type="ECO:0000256" key="4">
    <source>
        <dbReference type="ARBA" id="ARBA00023163"/>
    </source>
</evidence>
<dbReference type="GO" id="GO:0003677">
    <property type="term" value="F:DNA binding"/>
    <property type="evidence" value="ECO:0007669"/>
    <property type="project" value="UniProtKB-KW"/>
</dbReference>
<dbReference type="InterPro" id="IPR001387">
    <property type="entry name" value="Cro/C1-type_HTH"/>
</dbReference>
<comment type="similarity">
    <text evidence="1">Belongs to the short-chain fatty acyl-CoA assimilation regulator (ScfR) family.</text>
</comment>
<evidence type="ECO:0000256" key="3">
    <source>
        <dbReference type="ARBA" id="ARBA00023125"/>
    </source>
</evidence>
<reference evidence="7" key="1">
    <citation type="submission" date="2017-11" db="EMBL/GenBank/DDBJ databases">
        <authorList>
            <person name="Kuznetsova I."/>
            <person name="Sazanova A."/>
            <person name="Chirak E."/>
            <person name="Safronova V."/>
            <person name="Willems A."/>
        </authorList>
    </citation>
    <scope>NUCLEOTIDE SEQUENCE [LARGE SCALE GENOMIC DNA]</scope>
    <source>
        <strain evidence="7">CCBAU 03422</strain>
    </source>
</reference>
<proteinExistence type="inferred from homology"/>
<keyword evidence="4" id="KW-0804">Transcription</keyword>
<dbReference type="Pfam" id="PF09856">
    <property type="entry name" value="ScfRs"/>
    <property type="match status" value="1"/>
</dbReference>
<evidence type="ECO:0000256" key="1">
    <source>
        <dbReference type="ARBA" id="ARBA00007227"/>
    </source>
</evidence>
<evidence type="ECO:0000313" key="7">
    <source>
        <dbReference type="Proteomes" id="UP000241764"/>
    </source>
</evidence>
<name>A0A2P7AQM0_9HYPH</name>
<feature type="domain" description="HTH cro/C1-type" evidence="5">
    <location>
        <begin position="12"/>
        <end position="66"/>
    </location>
</feature>
<keyword evidence="7" id="KW-1185">Reference proteome</keyword>
<dbReference type="SUPFAM" id="SSF47413">
    <property type="entry name" value="lambda repressor-like DNA-binding domains"/>
    <property type="match status" value="1"/>
</dbReference>
<dbReference type="InterPro" id="IPR050807">
    <property type="entry name" value="TransReg_Diox_bact_type"/>
</dbReference>
<dbReference type="Pfam" id="PF01381">
    <property type="entry name" value="HTH_3"/>
    <property type="match status" value="1"/>
</dbReference>
<dbReference type="Proteomes" id="UP000241764">
    <property type="component" value="Unassembled WGS sequence"/>
</dbReference>
<organism evidence="6 7">
    <name type="scientific">Phyllobacterium sophorae</name>
    <dbReference type="NCBI Taxonomy" id="1520277"/>
    <lineage>
        <taxon>Bacteria</taxon>
        <taxon>Pseudomonadati</taxon>
        <taxon>Pseudomonadota</taxon>
        <taxon>Alphaproteobacteria</taxon>
        <taxon>Hyphomicrobiales</taxon>
        <taxon>Phyllobacteriaceae</taxon>
        <taxon>Phyllobacterium</taxon>
    </lineage>
</organism>
<dbReference type="PANTHER" id="PTHR46797">
    <property type="entry name" value="HTH-TYPE TRANSCRIPTIONAL REGULATOR"/>
    <property type="match status" value="1"/>
</dbReference>
<dbReference type="GO" id="GO:0005829">
    <property type="term" value="C:cytosol"/>
    <property type="evidence" value="ECO:0007669"/>
    <property type="project" value="TreeGrafter"/>
</dbReference>
<dbReference type="SMART" id="SM00530">
    <property type="entry name" value="HTH_XRE"/>
    <property type="match status" value="1"/>
</dbReference>
<dbReference type="InterPro" id="IPR026281">
    <property type="entry name" value="HTH_RamB"/>
</dbReference>
<dbReference type="Gene3D" id="1.10.260.40">
    <property type="entry name" value="lambda repressor-like DNA-binding domains"/>
    <property type="match status" value="1"/>
</dbReference>
<sequence>MAVGKLYIGRKVRDLRLASQTTQAQFSERLGISISYLNQIENNQRPVSAAVLLSLADKFRIDLSDLSGGEGDRLLSALSEALSDPLFAAYTVNLHELKLVVHNAPGIAHALIAAHQAFRHNSEQLASIDDTLGRASSVAENTPYEEVRDYFHFVDNYVHDIDMMAEELAQEIGIGDLEAFTSLSKYLENTHGVQLSRANQDDDLMRSFDKEKRVLTLNPYLPPATRDFQIALQIAQLSAGQLVDRVAANAAFRTTEAYEICRIGLHNYFAGALILPYRQFLKAARQVRHDLDLLTVRFGASLEQVCHRLSTLQRPGQKGIPIFFARIDRAGNITKRHSAAKLQFARFGAACPLWNVHQAFEAPGRIIRQLAQTPDGVRYLCLATQISKGGRGFHSGRQHYGLALGCEISYADQFVYADDLDLANVKAYDRIGISCRICERTDCASRAVPPIKSQLIVEHHSRSQLPYKIRSLVE</sequence>